<dbReference type="Proteomes" id="UP001162480">
    <property type="component" value="Chromosome 1"/>
</dbReference>
<accession>A0AA36AHS6</accession>
<evidence type="ECO:0000313" key="2">
    <source>
        <dbReference type="Proteomes" id="UP001162480"/>
    </source>
</evidence>
<keyword evidence="2" id="KW-1185">Reference proteome</keyword>
<reference evidence="1" key="1">
    <citation type="submission" date="2023-08" db="EMBL/GenBank/DDBJ databases">
        <authorList>
            <person name="Alioto T."/>
            <person name="Alioto T."/>
            <person name="Gomez Garrido J."/>
        </authorList>
    </citation>
    <scope>NUCLEOTIDE SEQUENCE</scope>
</reference>
<proteinExistence type="predicted"/>
<dbReference type="EMBL" id="OX597814">
    <property type="protein sequence ID" value="CAI9715601.1"/>
    <property type="molecule type" value="Genomic_DNA"/>
</dbReference>
<dbReference type="AlphaFoldDB" id="A0AA36AHS6"/>
<evidence type="ECO:0000313" key="1">
    <source>
        <dbReference type="EMBL" id="CAI9715601.1"/>
    </source>
</evidence>
<sequence>MRQRINYQDINPEISTAAAKEFSNHFWYLAPETVALTIFDDNVPTEVKANIVQVMLETDTGEEEEEGKKSTEE</sequence>
<gene>
    <name evidence="1" type="ORF">OCTVUL_1B022994</name>
</gene>
<organism evidence="1 2">
    <name type="scientific">Octopus vulgaris</name>
    <name type="common">Common octopus</name>
    <dbReference type="NCBI Taxonomy" id="6645"/>
    <lineage>
        <taxon>Eukaryota</taxon>
        <taxon>Metazoa</taxon>
        <taxon>Spiralia</taxon>
        <taxon>Lophotrochozoa</taxon>
        <taxon>Mollusca</taxon>
        <taxon>Cephalopoda</taxon>
        <taxon>Coleoidea</taxon>
        <taxon>Octopodiformes</taxon>
        <taxon>Octopoda</taxon>
        <taxon>Incirrata</taxon>
        <taxon>Octopodidae</taxon>
        <taxon>Octopus</taxon>
    </lineage>
</organism>
<name>A0AA36AHS6_OCTVU</name>
<protein>
    <submittedName>
        <fullName evidence="1">Uncharacterized protein</fullName>
    </submittedName>
</protein>